<reference evidence="1" key="1">
    <citation type="journal article" date="2020" name="mSystems">
        <title>Genome- and Community-Level Interaction Insights into Carbon Utilization and Element Cycling Functions of Hydrothermarchaeota in Hydrothermal Sediment.</title>
        <authorList>
            <person name="Zhou Z."/>
            <person name="Liu Y."/>
            <person name="Xu W."/>
            <person name="Pan J."/>
            <person name="Luo Z.H."/>
            <person name="Li M."/>
        </authorList>
    </citation>
    <scope>NUCLEOTIDE SEQUENCE [LARGE SCALE GENOMIC DNA]</scope>
    <source>
        <strain evidence="1">SpSt-61</strain>
    </source>
</reference>
<name>A0A7V4KD77_FERPE</name>
<comment type="caution">
    <text evidence="1">The sequence shown here is derived from an EMBL/GenBank/DDBJ whole genome shotgun (WGS) entry which is preliminary data.</text>
</comment>
<protein>
    <submittedName>
        <fullName evidence="1">Uncharacterized protein</fullName>
    </submittedName>
</protein>
<sequence length="247" mass="28834">MNENKLKRSYLLFAFSVCFLIYFPTVAYSDGYYVRMVYETCKAGTFMRSEEVYESGDYKIVIVSSPESFVWVKLKDKYYIGDSNVLMRTFQIKDLSDIAYEYVKSKKLDISKDGVYKFVEEFFALEIFVVSGEIMRVVRKVADVTTTMYINKFPKQFDIKSLIGKYKLVDDTPLPEELYSLSKFFLWATTSEGKDFIRISGYDKEGKALELEINKISGEFKVGNYYVKLIKVSENIAREIKNALRNY</sequence>
<proteinExistence type="predicted"/>
<dbReference type="AlphaFoldDB" id="A0A7V4KD77"/>
<organism evidence="1">
    <name type="scientific">Fervidobacterium pennivorans</name>
    <dbReference type="NCBI Taxonomy" id="93466"/>
    <lineage>
        <taxon>Bacteria</taxon>
        <taxon>Thermotogati</taxon>
        <taxon>Thermotogota</taxon>
        <taxon>Thermotogae</taxon>
        <taxon>Thermotogales</taxon>
        <taxon>Fervidobacteriaceae</taxon>
        <taxon>Fervidobacterium</taxon>
    </lineage>
</organism>
<gene>
    <name evidence="1" type="ORF">ENT78_05860</name>
</gene>
<dbReference type="EMBL" id="DSZZ01000269">
    <property type="protein sequence ID" value="HGU53031.1"/>
    <property type="molecule type" value="Genomic_DNA"/>
</dbReference>
<accession>A0A7V4KD77</accession>
<evidence type="ECO:0000313" key="1">
    <source>
        <dbReference type="EMBL" id="HGU53031.1"/>
    </source>
</evidence>